<dbReference type="RefSeq" id="WP_208659120.1">
    <property type="nucleotide sequence ID" value="NZ_CP031775.2"/>
</dbReference>
<dbReference type="InterPro" id="IPR017996">
    <property type="entry name" value="MRJP/yellow-related"/>
</dbReference>
<dbReference type="PANTHER" id="PTHR10009:SF18">
    <property type="entry name" value="PROTEIN YELLOW-LIKE PROTEIN"/>
    <property type="match status" value="1"/>
</dbReference>
<dbReference type="PANTHER" id="PTHR10009">
    <property type="entry name" value="PROTEIN YELLOW-RELATED"/>
    <property type="match status" value="1"/>
</dbReference>
<name>A0A5B8QZJ1_9GAMM</name>
<gene>
    <name evidence="4" type="ORF">D0436_13235</name>
</gene>
<proteinExistence type="predicted"/>
<dbReference type="KEGG" id="sdeo:D0436_13235"/>
<evidence type="ECO:0008006" key="6">
    <source>
        <dbReference type="Google" id="ProtNLM"/>
    </source>
</evidence>
<dbReference type="GO" id="GO:0005576">
    <property type="term" value="C:extracellular region"/>
    <property type="evidence" value="ECO:0007669"/>
    <property type="project" value="UniProtKB-SubCell"/>
</dbReference>
<evidence type="ECO:0000256" key="1">
    <source>
        <dbReference type="ARBA" id="ARBA00004613"/>
    </source>
</evidence>
<organism evidence="4 5">
    <name type="scientific">Shewanella decolorationis</name>
    <dbReference type="NCBI Taxonomy" id="256839"/>
    <lineage>
        <taxon>Bacteria</taxon>
        <taxon>Pseudomonadati</taxon>
        <taxon>Pseudomonadota</taxon>
        <taxon>Gammaproteobacteria</taxon>
        <taxon>Alteromonadales</taxon>
        <taxon>Shewanellaceae</taxon>
        <taxon>Shewanella</taxon>
    </lineage>
</organism>
<evidence type="ECO:0000313" key="4">
    <source>
        <dbReference type="EMBL" id="QDZ91339.1"/>
    </source>
</evidence>
<feature type="signal peptide" evidence="3">
    <location>
        <begin position="1"/>
        <end position="26"/>
    </location>
</feature>
<feature type="chain" id="PRO_5022830555" description="Major royal jelly protein" evidence="3">
    <location>
        <begin position="27"/>
        <end position="392"/>
    </location>
</feature>
<evidence type="ECO:0000256" key="3">
    <source>
        <dbReference type="SAM" id="SignalP"/>
    </source>
</evidence>
<dbReference type="SUPFAM" id="SSF101898">
    <property type="entry name" value="NHL repeat"/>
    <property type="match status" value="1"/>
</dbReference>
<dbReference type="AlphaFoldDB" id="A0A5B8QZJ1"/>
<dbReference type="Pfam" id="PF03022">
    <property type="entry name" value="MRJP"/>
    <property type="match status" value="1"/>
</dbReference>
<comment type="subcellular location">
    <subcellularLocation>
        <location evidence="1">Secreted</location>
    </subcellularLocation>
</comment>
<dbReference type="InterPro" id="IPR011042">
    <property type="entry name" value="6-blade_b-propeller_TolB-like"/>
</dbReference>
<sequence length="392" mass="43260">MNKYALRSYHKTIVLNLLLVSQVLVASKVIAQQPDQQAIAQVQPEVYASLDGAVGGISFTSTDRLIFSYHPFYQPNIKVGELLANGKVTPFPNSDWQQCHDPQGKPKDPDTCLNWVLGLRTDNQDKVWLLDSGQAEPRIEPKLVAWDTRKNQLDRIIHLPFPVSIPESQHNDFVISSRHQAIIIADEGIATGPIGDKAALVVVDLTTGKSRRVLQGDKSVMPDLQRPLIIDSHSAKPKQIDVYVGADGIALDSAEHWLYFAPMNKDKVYRVAMEDLLNPDLSPQALSAKVEAYADKPNNGGLSIDAANNLYLTEVGERAIGIIPANSRQYQTYAYDERMVWPDGVSFGKDGYLYSGAAQLPLSAALNHGKAENYPPYYIFRFKPLAAGVPGN</sequence>
<evidence type="ECO:0000313" key="5">
    <source>
        <dbReference type="Proteomes" id="UP000321124"/>
    </source>
</evidence>
<keyword evidence="3" id="KW-0732">Signal</keyword>
<reference evidence="4 5" key="1">
    <citation type="journal article" date="2019" name="Ecotoxicol. Environ. Saf.">
        <title>Microbial characterization of heavy metal resistant bacterial strains isolated from an electroplating wastewater treatment plant.</title>
        <authorList>
            <person name="Cai X."/>
            <person name="Zheng X."/>
            <person name="Zhang D."/>
            <person name="Iqbal W."/>
            <person name="Liu C."/>
            <person name="Yang B."/>
            <person name="Zhao X."/>
            <person name="Lu X."/>
            <person name="Mao Y."/>
        </authorList>
    </citation>
    <scope>NUCLEOTIDE SEQUENCE [LARGE SCALE GENOMIC DNA]</scope>
    <source>
        <strain evidence="4 5">Ni1-3</strain>
    </source>
</reference>
<protein>
    <recommendedName>
        <fullName evidence="6">Major royal jelly protein</fullName>
    </recommendedName>
</protein>
<accession>A0A5B8QZJ1</accession>
<evidence type="ECO:0000256" key="2">
    <source>
        <dbReference type="ARBA" id="ARBA00022525"/>
    </source>
</evidence>
<keyword evidence="2" id="KW-0964">Secreted</keyword>
<dbReference type="EMBL" id="CP031775">
    <property type="protein sequence ID" value="QDZ91339.1"/>
    <property type="molecule type" value="Genomic_DNA"/>
</dbReference>
<dbReference type="Gene3D" id="2.120.10.30">
    <property type="entry name" value="TolB, C-terminal domain"/>
    <property type="match status" value="1"/>
</dbReference>
<dbReference type="Proteomes" id="UP000321124">
    <property type="component" value="Chromosome"/>
</dbReference>